<evidence type="ECO:0000313" key="2">
    <source>
        <dbReference type="EMBL" id="CAG7829236.1"/>
    </source>
</evidence>
<dbReference type="Proteomes" id="UP000708208">
    <property type="component" value="Unassembled WGS sequence"/>
</dbReference>
<dbReference type="EMBL" id="CAJVCH010550657">
    <property type="protein sequence ID" value="CAG7829236.1"/>
    <property type="molecule type" value="Genomic_DNA"/>
</dbReference>
<dbReference type="AlphaFoldDB" id="A0A8J2LW49"/>
<keyword evidence="3" id="KW-1185">Reference proteome</keyword>
<reference evidence="2" key="1">
    <citation type="submission" date="2021-06" db="EMBL/GenBank/DDBJ databases">
        <authorList>
            <person name="Hodson N. C."/>
            <person name="Mongue J. A."/>
            <person name="Jaron S. K."/>
        </authorList>
    </citation>
    <scope>NUCLEOTIDE SEQUENCE</scope>
</reference>
<feature type="non-terminal residue" evidence="2">
    <location>
        <position position="1"/>
    </location>
</feature>
<evidence type="ECO:0000256" key="1">
    <source>
        <dbReference type="SAM" id="SignalP"/>
    </source>
</evidence>
<protein>
    <submittedName>
        <fullName evidence="2">Uncharacterized protein</fullName>
    </submittedName>
</protein>
<comment type="caution">
    <text evidence="2">The sequence shown here is derived from an EMBL/GenBank/DDBJ whole genome shotgun (WGS) entry which is preliminary data.</text>
</comment>
<name>A0A8J2LW49_9HEXA</name>
<accession>A0A8J2LW49</accession>
<feature type="signal peptide" evidence="1">
    <location>
        <begin position="1"/>
        <end position="22"/>
    </location>
</feature>
<gene>
    <name evidence="2" type="ORF">AFUS01_LOCUS39110</name>
</gene>
<evidence type="ECO:0000313" key="3">
    <source>
        <dbReference type="Proteomes" id="UP000708208"/>
    </source>
</evidence>
<sequence>MRRSRFGLESYLILAVGFQVIALNVTLSDNSDLGNIRDGEKIIMQWCGKEDEFPSPLIVIPDSISEEKINFSVKLQPGLVTCHPGENLSNITVSSDIHSQN</sequence>
<keyword evidence="1" id="KW-0732">Signal</keyword>
<feature type="chain" id="PRO_5035326123" evidence="1">
    <location>
        <begin position="23"/>
        <end position="101"/>
    </location>
</feature>
<organism evidence="2 3">
    <name type="scientific">Allacma fusca</name>
    <dbReference type="NCBI Taxonomy" id="39272"/>
    <lineage>
        <taxon>Eukaryota</taxon>
        <taxon>Metazoa</taxon>
        <taxon>Ecdysozoa</taxon>
        <taxon>Arthropoda</taxon>
        <taxon>Hexapoda</taxon>
        <taxon>Collembola</taxon>
        <taxon>Symphypleona</taxon>
        <taxon>Sminthuridae</taxon>
        <taxon>Allacma</taxon>
    </lineage>
</organism>
<proteinExistence type="predicted"/>